<dbReference type="EMBL" id="BPLR01002095">
    <property type="protein sequence ID" value="GIX69931.1"/>
    <property type="molecule type" value="Genomic_DNA"/>
</dbReference>
<evidence type="ECO:0000313" key="2">
    <source>
        <dbReference type="Proteomes" id="UP001054945"/>
    </source>
</evidence>
<accession>A0AAV4MC29</accession>
<comment type="caution">
    <text evidence="1">The sequence shown here is derived from an EMBL/GenBank/DDBJ whole genome shotgun (WGS) entry which is preliminary data.</text>
</comment>
<reference evidence="1 2" key="1">
    <citation type="submission" date="2021-06" db="EMBL/GenBank/DDBJ databases">
        <title>Caerostris extrusa draft genome.</title>
        <authorList>
            <person name="Kono N."/>
            <person name="Arakawa K."/>
        </authorList>
    </citation>
    <scope>NUCLEOTIDE SEQUENCE [LARGE SCALE GENOMIC DNA]</scope>
</reference>
<proteinExistence type="predicted"/>
<name>A0AAV4MC29_CAEEX</name>
<organism evidence="1 2">
    <name type="scientific">Caerostris extrusa</name>
    <name type="common">Bark spider</name>
    <name type="synonym">Caerostris bankana</name>
    <dbReference type="NCBI Taxonomy" id="172846"/>
    <lineage>
        <taxon>Eukaryota</taxon>
        <taxon>Metazoa</taxon>
        <taxon>Ecdysozoa</taxon>
        <taxon>Arthropoda</taxon>
        <taxon>Chelicerata</taxon>
        <taxon>Arachnida</taxon>
        <taxon>Araneae</taxon>
        <taxon>Araneomorphae</taxon>
        <taxon>Entelegynae</taxon>
        <taxon>Araneoidea</taxon>
        <taxon>Araneidae</taxon>
        <taxon>Caerostris</taxon>
    </lineage>
</organism>
<dbReference type="AlphaFoldDB" id="A0AAV4MC29"/>
<gene>
    <name evidence="1" type="ORF">CEXT_208251</name>
</gene>
<protein>
    <submittedName>
        <fullName evidence="1">Uncharacterized protein</fullName>
    </submittedName>
</protein>
<sequence>MDRHRYSRLHHSLQTLSLVQRIALKISPDSAEASKVHPSPSNPALHYLLPPQVALSLGIARPKNHFHPNFLPPMLVTVPTNFVDFIIVQMALIKPTPSPPSRGFCPKTKYPRNGSLLFKKDLEMEESQPHPASCHYGTIRQHPR</sequence>
<dbReference type="Proteomes" id="UP001054945">
    <property type="component" value="Unassembled WGS sequence"/>
</dbReference>
<evidence type="ECO:0000313" key="1">
    <source>
        <dbReference type="EMBL" id="GIX69931.1"/>
    </source>
</evidence>
<keyword evidence="2" id="KW-1185">Reference proteome</keyword>